<dbReference type="PANTHER" id="PTHR31649:SF1">
    <property type="entry name" value="FARNESOIC ACID O-METHYL TRANSFERASE DOMAIN-CONTAINING PROTEIN"/>
    <property type="match status" value="1"/>
</dbReference>
<organism evidence="1">
    <name type="scientific">Magnetococcus massalia (strain MO-1)</name>
    <dbReference type="NCBI Taxonomy" id="451514"/>
    <lineage>
        <taxon>Bacteria</taxon>
        <taxon>Pseudomonadati</taxon>
        <taxon>Pseudomonadota</taxon>
        <taxon>Magnetococcia</taxon>
        <taxon>Magnetococcales</taxon>
        <taxon>Magnetococcaceae</taxon>
        <taxon>Magnetococcus</taxon>
    </lineage>
</organism>
<dbReference type="AlphaFoldDB" id="A0A1S7LGN4"/>
<dbReference type="Pfam" id="PF11901">
    <property type="entry name" value="DM9"/>
    <property type="match status" value="2"/>
</dbReference>
<reference evidence="1" key="1">
    <citation type="submission" date="2015-04" db="EMBL/GenBank/DDBJ databases">
        <authorList>
            <person name="Syromyatnikov M.Y."/>
            <person name="Popov V.N."/>
        </authorList>
    </citation>
    <scope>NUCLEOTIDE SEQUENCE</scope>
    <source>
        <strain evidence="1">MO-1</strain>
    </source>
</reference>
<dbReference type="SMART" id="SM00696">
    <property type="entry name" value="DM9"/>
    <property type="match status" value="3"/>
</dbReference>
<dbReference type="EMBL" id="LO017727">
    <property type="protein sequence ID" value="CRH04936.1"/>
    <property type="molecule type" value="Genomic_DNA"/>
</dbReference>
<proteinExistence type="predicted"/>
<dbReference type="PANTHER" id="PTHR31649">
    <property type="entry name" value="AGAP009604-PA"/>
    <property type="match status" value="1"/>
</dbReference>
<protein>
    <submittedName>
        <fullName evidence="1">Uncharacterized protein</fullName>
    </submittedName>
</protein>
<sequence length="251" mass="26776">MGKVGRHLRACNIGWGGKEIPNRSYEVLLGQGSWKKASGGFIPPGALKAGNESNRQPLFVCRVNYRGGVHVGKAARHLRACNIGWGGKEVSVRNYEVLIASEGMSQADNGAGWSQADRGRVPNNATVAGHEANKAQKLYVCRVSFRGGVHIGKVAPHLRACNIGYGGREIRVGRYEVLTKTGKWVPSAGGKVVPSALKAGKESNGTPLFICRANFKGGLHVGKVAPHLRACNIGWGGKENGVPKYEVFVAQ</sequence>
<accession>A0A1S7LGN4</accession>
<gene>
    <name evidence="1" type="ORF">MAGMO_0735</name>
</gene>
<name>A0A1S7LGN4_MAGMO</name>
<evidence type="ECO:0000313" key="1">
    <source>
        <dbReference type="EMBL" id="CRH04936.1"/>
    </source>
</evidence>
<dbReference type="InterPro" id="IPR006616">
    <property type="entry name" value="DM9_repeat"/>
</dbReference>